<feature type="transmembrane region" description="Helical" evidence="1">
    <location>
        <begin position="20"/>
        <end position="44"/>
    </location>
</feature>
<keyword evidence="3" id="KW-1185">Reference proteome</keyword>
<keyword evidence="1" id="KW-0472">Membrane</keyword>
<feature type="transmembrane region" description="Helical" evidence="1">
    <location>
        <begin position="76"/>
        <end position="98"/>
    </location>
</feature>
<proteinExistence type="predicted"/>
<protein>
    <submittedName>
        <fullName evidence="2">Uncharacterized protein</fullName>
    </submittedName>
</protein>
<dbReference type="AlphaFoldDB" id="W8GSZ6"/>
<accession>W8GSZ6</accession>
<evidence type="ECO:0000256" key="1">
    <source>
        <dbReference type="SAM" id="Phobius"/>
    </source>
</evidence>
<name>W8GSZ6_9MOLU</name>
<evidence type="ECO:0000313" key="3">
    <source>
        <dbReference type="Proteomes" id="UP000019450"/>
    </source>
</evidence>
<dbReference type="Proteomes" id="UP000019450">
    <property type="component" value="Chromosome"/>
</dbReference>
<gene>
    <name evidence="2" type="ORF">X271_00435</name>
</gene>
<dbReference type="KEGG" id="hcr:X271_00435"/>
<dbReference type="RefSeq" id="WP_025208830.1">
    <property type="nucleotide sequence ID" value="NZ_CP006932.1"/>
</dbReference>
<keyword evidence="1" id="KW-1133">Transmembrane helix</keyword>
<keyword evidence="1" id="KW-0812">Transmembrane</keyword>
<sequence length="102" mass="12281">MLTSKFNLLESITTSNQDQIVAITEIIIAFVFLILTIWFFWMYFSEKREQWNSRVRRDRKNKSIGSFKGFWYEYKYHIIIFIGFLFLLISLGLFYLSISALV</sequence>
<dbReference type="STRING" id="1427984.X271_00435"/>
<dbReference type="HOGENOM" id="CLU_2272275_0_0_14"/>
<organism evidence="2 3">
    <name type="scientific">Candidatus Hepatoplasma crinochetorum Av</name>
    <dbReference type="NCBI Taxonomy" id="1427984"/>
    <lineage>
        <taxon>Bacteria</taxon>
        <taxon>Bacillati</taxon>
        <taxon>Mycoplasmatota</taxon>
        <taxon>Mollicutes</taxon>
        <taxon>Candidatus Hepatoplasmataceae</taxon>
        <taxon>Candidatus Hepatoplasma</taxon>
    </lineage>
</organism>
<dbReference type="EMBL" id="CP006932">
    <property type="protein sequence ID" value="AHK22540.1"/>
    <property type="molecule type" value="Genomic_DNA"/>
</dbReference>
<reference evidence="2 3" key="1">
    <citation type="journal article" date="2014" name="Genome Biol. Evol.">
        <title>Phylogenomics of "Candidatus Hepatoplasma crinochetorum," a Lineage of Mollicutes Associated with Noninsect Arthropods.</title>
        <authorList>
            <person name="Leclercq S."/>
            <person name="Dittmer J."/>
            <person name="Bouchon D."/>
            <person name="Cordaux R."/>
        </authorList>
    </citation>
    <scope>NUCLEOTIDE SEQUENCE [LARGE SCALE GENOMIC DNA]</scope>
    <source>
        <strain evidence="2 3">Av</strain>
    </source>
</reference>
<evidence type="ECO:0000313" key="2">
    <source>
        <dbReference type="EMBL" id="AHK22540.1"/>
    </source>
</evidence>